<evidence type="ECO:0000256" key="20">
    <source>
        <dbReference type="ARBA" id="ARBA00032104"/>
    </source>
</evidence>
<keyword evidence="11" id="KW-0479">Metal-binding</keyword>
<evidence type="ECO:0000256" key="5">
    <source>
        <dbReference type="ARBA" id="ARBA00007823"/>
    </source>
</evidence>
<keyword evidence="12" id="KW-0255">Endonuclease</keyword>
<dbReference type="InterPro" id="IPR027794">
    <property type="entry name" value="tRNase_Z_dom"/>
</dbReference>
<dbReference type="AlphaFoldDB" id="A0A2B4SKB4"/>
<protein>
    <recommendedName>
        <fullName evidence="7">Zinc phosphodiesterase ELAC protein 2</fullName>
        <ecNumber evidence="6">3.1.26.11</ecNumber>
    </recommendedName>
    <alternativeName>
        <fullName evidence="21">ElaC homolog protein 2</fullName>
    </alternativeName>
    <alternativeName>
        <fullName evidence="19">Ribonuclease Z 2</fullName>
    </alternativeName>
    <alternativeName>
        <fullName evidence="20">tRNA 3 endonuclease 2</fullName>
    </alternativeName>
    <alternativeName>
        <fullName evidence="18">tRNase Z 2</fullName>
    </alternativeName>
</protein>
<evidence type="ECO:0000256" key="2">
    <source>
        <dbReference type="ARBA" id="ARBA00001947"/>
    </source>
</evidence>
<evidence type="ECO:0000256" key="7">
    <source>
        <dbReference type="ARBA" id="ARBA00013357"/>
    </source>
</evidence>
<comment type="catalytic activity">
    <reaction evidence="1">
        <text>Endonucleolytic cleavage of RNA, removing extra 3' nucleotides from tRNA precursor, generating 3' termini of tRNAs. A 3'-hydroxy group is left at the tRNA terminus and a 5'-phosphoryl group is left at the trailer molecule.</text>
        <dbReference type="EC" id="3.1.26.11"/>
    </reaction>
</comment>
<dbReference type="FunFam" id="3.60.15.10:FF:000014">
    <property type="entry name" value="Zinc phosphodiesterase ELAC protein 2"/>
    <property type="match status" value="1"/>
</dbReference>
<keyword evidence="15" id="KW-0809">Transit peptide</keyword>
<evidence type="ECO:0000256" key="3">
    <source>
        <dbReference type="ARBA" id="ARBA00004123"/>
    </source>
</evidence>
<evidence type="ECO:0000256" key="22">
    <source>
        <dbReference type="ARBA" id="ARBA00046098"/>
    </source>
</evidence>
<sequence>MRVLLILRKFQLQRTCNLMAASLSTSKPTPNVYLQVVGTETGDTSPSLYLFADSQRYLFNCGEATQRLCVEHKLRLSKVNNVFFTRICWEYTGGLPGLALTFRDFGKSDIRLHGPSTLSHFIYATRFFLQRENLKFDCVGFTGTDEDKYEDENITIWPLLLNDGAVKSRDDSSTLSDVDDLRSVKRAKMDSPETFTAVCYICQLSSLPGKFFPKKAIELGVPKGPLFKDLVSGNVVTLEDGQQVHPQQVMGRAQPGSVFLIIECPTVAFIQLLVSNEQLKKYWEQGPCLTPVIIVHLTPMAIFQSKEYEHWRKGFGDKVCHLLINKDVCAAPLVFQAQATVQCKLNTIDPEIFPLLETMDTPAINQDDLPKNCFAGENLLKFYLREGKHQGFDRSEVLGKLDVDSIIKETQTLLNEQSKEVSSERGFGQRSTEQKELSSAAGTSRLSPTTSASVVKDLIRSPPTNRNTKINFGNALIDSLEAVGVHLLGTERRGSSLSERIQMKVKERAWEREHKEYEVVFLGTGSAIPSKYRNVSSTLINMSEKDSILLDCGEGTYGQLYRHYGKYLDRVLRRLKCVFISHIHADHHLGLIHILKKRETIDMESDVADDLVIIGPAKIRKWLEEYNRFCEDIEYRFVDSRDLVIKGRYEDYQFVTDCLDAREVLTVPVDHCPQAFGLVIAHNHGWKIVYSGDTRPCPALIEAGKGADLLIHEATLEDELMSEALEKKHSTTTEAITSGVEMGAKLIILNHFSQRYPKIPVFSEQFTKCTGIAFDHMKVHSSNFSKLPQLVEPLKAVFAKEMDEMTKN</sequence>
<dbReference type="GO" id="GO:0046872">
    <property type="term" value="F:metal ion binding"/>
    <property type="evidence" value="ECO:0007669"/>
    <property type="project" value="UniProtKB-KW"/>
</dbReference>
<keyword evidence="17" id="KW-0539">Nucleus</keyword>
<evidence type="ECO:0000259" key="25">
    <source>
        <dbReference type="SMART" id="SM00849"/>
    </source>
</evidence>
<organism evidence="26 27">
    <name type="scientific">Stylophora pistillata</name>
    <name type="common">Smooth cauliflower coral</name>
    <dbReference type="NCBI Taxonomy" id="50429"/>
    <lineage>
        <taxon>Eukaryota</taxon>
        <taxon>Metazoa</taxon>
        <taxon>Cnidaria</taxon>
        <taxon>Anthozoa</taxon>
        <taxon>Hexacorallia</taxon>
        <taxon>Scleractinia</taxon>
        <taxon>Astrocoeniina</taxon>
        <taxon>Pocilloporidae</taxon>
        <taxon>Stylophora</taxon>
    </lineage>
</organism>
<dbReference type="PANTHER" id="PTHR12553">
    <property type="entry name" value="ZINC PHOSPHODIESTERASE ELAC PROTEIN 2"/>
    <property type="match status" value="1"/>
</dbReference>
<evidence type="ECO:0000256" key="16">
    <source>
        <dbReference type="ARBA" id="ARBA00023128"/>
    </source>
</evidence>
<comment type="function">
    <text evidence="22">Zinc phosphodiesterase, which displays mitochondrial tRNA 3'-processing endonuclease activity. Involved in tRNA maturation, by removing a 3'-trailer from precursor tRNA. Associates with mitochondrial DNA complexes at the nucleoids to initiate RNA processing and ribosome assembly.</text>
</comment>
<evidence type="ECO:0000313" key="27">
    <source>
        <dbReference type="Proteomes" id="UP000225706"/>
    </source>
</evidence>
<dbReference type="InterPro" id="IPR013471">
    <property type="entry name" value="RNase_Z/BN"/>
</dbReference>
<accession>A0A2B4SKB4</accession>
<dbReference type="Pfam" id="PF12706">
    <property type="entry name" value="Lactamase_B_2"/>
    <property type="match status" value="1"/>
</dbReference>
<dbReference type="InterPro" id="IPR036866">
    <property type="entry name" value="RibonucZ/Hydroxyglut_hydro"/>
</dbReference>
<evidence type="ECO:0000256" key="19">
    <source>
        <dbReference type="ARBA" id="ARBA00030729"/>
    </source>
</evidence>
<evidence type="ECO:0000256" key="4">
    <source>
        <dbReference type="ARBA" id="ARBA00004305"/>
    </source>
</evidence>
<feature type="region of interest" description="Disordered" evidence="24">
    <location>
        <begin position="417"/>
        <end position="460"/>
    </location>
</feature>
<comment type="caution">
    <text evidence="26">The sequence shown here is derived from an EMBL/GenBank/DDBJ whole genome shotgun (WGS) entry which is preliminary data.</text>
</comment>
<dbReference type="GO" id="GO:1990180">
    <property type="term" value="P:mitochondrial tRNA 3'-end processing"/>
    <property type="evidence" value="ECO:0007669"/>
    <property type="project" value="TreeGrafter"/>
</dbReference>
<name>A0A2B4SKB4_STYPI</name>
<dbReference type="OrthoDB" id="527344at2759"/>
<evidence type="ECO:0000256" key="1">
    <source>
        <dbReference type="ARBA" id="ARBA00000402"/>
    </source>
</evidence>
<keyword evidence="14" id="KW-0862">Zinc</keyword>
<reference evidence="27" key="1">
    <citation type="journal article" date="2017" name="bioRxiv">
        <title>Comparative analysis of the genomes of Stylophora pistillata and Acropora digitifera provides evidence for extensive differences between species of corals.</title>
        <authorList>
            <person name="Voolstra C.R."/>
            <person name="Li Y."/>
            <person name="Liew Y.J."/>
            <person name="Baumgarten S."/>
            <person name="Zoccola D."/>
            <person name="Flot J.-F."/>
            <person name="Tambutte S."/>
            <person name="Allemand D."/>
            <person name="Aranda M."/>
        </authorList>
    </citation>
    <scope>NUCLEOTIDE SEQUENCE [LARGE SCALE GENOMIC DNA]</scope>
</reference>
<dbReference type="GO" id="GO:0042781">
    <property type="term" value="F:3'-tRNA processing endoribonuclease activity"/>
    <property type="evidence" value="ECO:0007669"/>
    <property type="project" value="UniProtKB-EC"/>
</dbReference>
<dbReference type="GO" id="GO:0005634">
    <property type="term" value="C:nucleus"/>
    <property type="evidence" value="ECO:0007669"/>
    <property type="project" value="UniProtKB-SubCell"/>
</dbReference>
<evidence type="ECO:0000256" key="9">
    <source>
        <dbReference type="ARBA" id="ARBA00022694"/>
    </source>
</evidence>
<evidence type="ECO:0000313" key="26">
    <source>
        <dbReference type="EMBL" id="PFX29018.1"/>
    </source>
</evidence>
<evidence type="ECO:0000256" key="11">
    <source>
        <dbReference type="ARBA" id="ARBA00022723"/>
    </source>
</evidence>
<comment type="subunit">
    <text evidence="23">Homodimer. Interacts with PTCD1.</text>
</comment>
<keyword evidence="27" id="KW-1185">Reference proteome</keyword>
<feature type="compositionally biased region" description="Polar residues" evidence="24">
    <location>
        <begin position="440"/>
        <end position="453"/>
    </location>
</feature>
<dbReference type="CDD" id="cd07718">
    <property type="entry name" value="RNaseZ_ELAC1_ELAC2-C-term-like_MBL-fold"/>
    <property type="match status" value="1"/>
</dbReference>
<evidence type="ECO:0000256" key="21">
    <source>
        <dbReference type="ARBA" id="ARBA00032616"/>
    </source>
</evidence>
<dbReference type="Pfam" id="PF13691">
    <property type="entry name" value="Lactamase_B_4"/>
    <property type="match status" value="1"/>
</dbReference>
<evidence type="ECO:0000256" key="17">
    <source>
        <dbReference type="ARBA" id="ARBA00023242"/>
    </source>
</evidence>
<dbReference type="EC" id="3.1.26.11" evidence="6"/>
<dbReference type="Proteomes" id="UP000225706">
    <property type="component" value="Unassembled WGS sequence"/>
</dbReference>
<evidence type="ECO:0000256" key="6">
    <source>
        <dbReference type="ARBA" id="ARBA00012477"/>
    </source>
</evidence>
<evidence type="ECO:0000256" key="18">
    <source>
        <dbReference type="ARBA" id="ARBA00030689"/>
    </source>
</evidence>
<dbReference type="PANTHER" id="PTHR12553:SF49">
    <property type="entry name" value="ZINC PHOSPHODIESTERASE ELAC PROTEIN 2"/>
    <property type="match status" value="1"/>
</dbReference>
<keyword evidence="13" id="KW-0378">Hydrolase</keyword>
<keyword evidence="10" id="KW-0540">Nuclease</keyword>
<evidence type="ECO:0000256" key="15">
    <source>
        <dbReference type="ARBA" id="ARBA00022946"/>
    </source>
</evidence>
<comment type="similarity">
    <text evidence="5">Belongs to the RNase Z family.</text>
</comment>
<comment type="cofactor">
    <cofactor evidence="2">
        <name>Zn(2+)</name>
        <dbReference type="ChEBI" id="CHEBI:29105"/>
    </cofactor>
</comment>
<dbReference type="HAMAP" id="MF_01818">
    <property type="entry name" value="RNase_Z_BN"/>
    <property type="match status" value="1"/>
</dbReference>
<dbReference type="GO" id="GO:0042645">
    <property type="term" value="C:mitochondrial nucleoid"/>
    <property type="evidence" value="ECO:0007669"/>
    <property type="project" value="UniProtKB-ARBA"/>
</dbReference>
<evidence type="ECO:0000256" key="14">
    <source>
        <dbReference type="ARBA" id="ARBA00022833"/>
    </source>
</evidence>
<evidence type="ECO:0000256" key="23">
    <source>
        <dbReference type="ARBA" id="ARBA00047136"/>
    </source>
</evidence>
<dbReference type="Gene3D" id="3.60.15.10">
    <property type="entry name" value="Ribonuclease Z/Hydroxyacylglutathione hydrolase-like"/>
    <property type="match status" value="2"/>
</dbReference>
<comment type="subcellular location">
    <subcellularLocation>
        <location evidence="4">Mitochondrion matrix</location>
    </subcellularLocation>
    <subcellularLocation>
        <location evidence="3">Nucleus</location>
    </subcellularLocation>
</comment>
<dbReference type="InterPro" id="IPR047151">
    <property type="entry name" value="RNZ2-like"/>
</dbReference>
<evidence type="ECO:0000256" key="8">
    <source>
        <dbReference type="ARBA" id="ARBA00022553"/>
    </source>
</evidence>
<dbReference type="InterPro" id="IPR001279">
    <property type="entry name" value="Metallo-B-lactamas"/>
</dbReference>
<evidence type="ECO:0000256" key="10">
    <source>
        <dbReference type="ARBA" id="ARBA00022722"/>
    </source>
</evidence>
<evidence type="ECO:0000256" key="24">
    <source>
        <dbReference type="SAM" id="MobiDB-lite"/>
    </source>
</evidence>
<gene>
    <name evidence="26" type="primary">Elac2</name>
    <name evidence="26" type="ORF">AWC38_SpisGene6183</name>
</gene>
<dbReference type="SUPFAM" id="SSF56281">
    <property type="entry name" value="Metallo-hydrolase/oxidoreductase"/>
    <property type="match status" value="2"/>
</dbReference>
<keyword evidence="8" id="KW-0597">Phosphoprotein</keyword>
<evidence type="ECO:0000256" key="13">
    <source>
        <dbReference type="ARBA" id="ARBA00022801"/>
    </source>
</evidence>
<dbReference type="EMBL" id="LSMT01000072">
    <property type="protein sequence ID" value="PFX29018.1"/>
    <property type="molecule type" value="Genomic_DNA"/>
</dbReference>
<keyword evidence="16" id="KW-0496">Mitochondrion</keyword>
<dbReference type="SMART" id="SM00849">
    <property type="entry name" value="Lactamase_B"/>
    <property type="match status" value="1"/>
</dbReference>
<evidence type="ECO:0000256" key="12">
    <source>
        <dbReference type="ARBA" id="ARBA00022759"/>
    </source>
</evidence>
<dbReference type="STRING" id="50429.A0A2B4SKB4"/>
<feature type="domain" description="Metallo-beta-lactamase" evidence="25">
    <location>
        <begin position="534"/>
        <end position="751"/>
    </location>
</feature>
<keyword evidence="9" id="KW-0819">tRNA processing</keyword>
<proteinExistence type="inferred from homology"/>